<dbReference type="EMBL" id="CALNXI010004558">
    <property type="protein sequence ID" value="CAH3196057.1"/>
    <property type="molecule type" value="Genomic_DNA"/>
</dbReference>
<keyword evidence="2" id="KW-1185">Reference proteome</keyword>
<name>A0ABN8SZI8_9CNID</name>
<dbReference type="InterPro" id="IPR038983">
    <property type="entry name" value="C2CD5"/>
</dbReference>
<feature type="non-terminal residue" evidence="1">
    <location>
        <position position="129"/>
    </location>
</feature>
<dbReference type="PANTHER" id="PTHR37412">
    <property type="entry name" value="C2 DOMAIN-CONTAINING PROTEIN 5"/>
    <property type="match status" value="1"/>
</dbReference>
<sequence>MAYPMHIDDELIVLSASGTAACIDLQLATTELTGTPHGGILSPVLEKGVVPQMSPVAEPLIVDTSEQDDVCRTKKKEKGEANADIVSTILPFLEYELHQQLLNKLKVRVRPEATFRNVLQFWSFQNQQH</sequence>
<proteinExistence type="predicted"/>
<reference evidence="1 2" key="1">
    <citation type="submission" date="2022-05" db="EMBL/GenBank/DDBJ databases">
        <authorList>
            <consortium name="Genoscope - CEA"/>
            <person name="William W."/>
        </authorList>
    </citation>
    <scope>NUCLEOTIDE SEQUENCE [LARGE SCALE GENOMIC DNA]</scope>
</reference>
<organism evidence="1 2">
    <name type="scientific">Porites evermanni</name>
    <dbReference type="NCBI Taxonomy" id="104178"/>
    <lineage>
        <taxon>Eukaryota</taxon>
        <taxon>Metazoa</taxon>
        <taxon>Cnidaria</taxon>
        <taxon>Anthozoa</taxon>
        <taxon>Hexacorallia</taxon>
        <taxon>Scleractinia</taxon>
        <taxon>Fungiina</taxon>
        <taxon>Poritidae</taxon>
        <taxon>Porites</taxon>
    </lineage>
</organism>
<evidence type="ECO:0000313" key="2">
    <source>
        <dbReference type="Proteomes" id="UP001159427"/>
    </source>
</evidence>
<comment type="caution">
    <text evidence="1">The sequence shown here is derived from an EMBL/GenBank/DDBJ whole genome shotgun (WGS) entry which is preliminary data.</text>
</comment>
<gene>
    <name evidence="1" type="ORF">PEVE_00031683</name>
</gene>
<dbReference type="PANTHER" id="PTHR37412:SF2">
    <property type="entry name" value="C2 DOMAIN-CONTAINING PROTEIN 5"/>
    <property type="match status" value="1"/>
</dbReference>
<evidence type="ECO:0000313" key="1">
    <source>
        <dbReference type="EMBL" id="CAH3196057.1"/>
    </source>
</evidence>
<protein>
    <submittedName>
        <fullName evidence="1">Uncharacterized protein</fullName>
    </submittedName>
</protein>
<accession>A0ABN8SZI8</accession>
<dbReference type="Proteomes" id="UP001159427">
    <property type="component" value="Unassembled WGS sequence"/>
</dbReference>